<reference evidence="2" key="2">
    <citation type="submission" date="2025-08" db="UniProtKB">
        <authorList>
            <consortium name="RefSeq"/>
        </authorList>
    </citation>
    <scope>IDENTIFICATION</scope>
    <source>
        <tissue evidence="2">Leaf</tissue>
    </source>
</reference>
<organism evidence="1 2">
    <name type="scientific">Nicotiana tabacum</name>
    <name type="common">Common tobacco</name>
    <dbReference type="NCBI Taxonomy" id="4097"/>
    <lineage>
        <taxon>Eukaryota</taxon>
        <taxon>Viridiplantae</taxon>
        <taxon>Streptophyta</taxon>
        <taxon>Embryophyta</taxon>
        <taxon>Tracheophyta</taxon>
        <taxon>Spermatophyta</taxon>
        <taxon>Magnoliopsida</taxon>
        <taxon>eudicotyledons</taxon>
        <taxon>Gunneridae</taxon>
        <taxon>Pentapetalae</taxon>
        <taxon>asterids</taxon>
        <taxon>lamiids</taxon>
        <taxon>Solanales</taxon>
        <taxon>Solanaceae</taxon>
        <taxon>Nicotianoideae</taxon>
        <taxon>Nicotianeae</taxon>
        <taxon>Nicotiana</taxon>
    </lineage>
</organism>
<reference evidence="1" key="1">
    <citation type="journal article" date="2014" name="Nat. Commun.">
        <title>The tobacco genome sequence and its comparison with those of tomato and potato.</title>
        <authorList>
            <person name="Sierro N."/>
            <person name="Battey J.N."/>
            <person name="Ouadi S."/>
            <person name="Bakaher N."/>
            <person name="Bovet L."/>
            <person name="Willig A."/>
            <person name="Goepfert S."/>
            <person name="Peitsch M.C."/>
            <person name="Ivanov N.V."/>
        </authorList>
    </citation>
    <scope>NUCLEOTIDE SEQUENCE [LARGE SCALE GENOMIC DNA]</scope>
</reference>
<dbReference type="RefSeq" id="XP_075101036.1">
    <property type="nucleotide sequence ID" value="XM_075244935.1"/>
</dbReference>
<keyword evidence="1" id="KW-1185">Reference proteome</keyword>
<evidence type="ECO:0000313" key="1">
    <source>
        <dbReference type="Proteomes" id="UP000790787"/>
    </source>
</evidence>
<sequence>MNPSKFQKSKMGATSNNVHHAYIQPGALERGRGHNFGSLGSVKISIEKRTLIGESKNHNSTIFEQNKLAHTNNLVPPGFASVEDDAPLAQNVEAKQETGAALKNVNLAYIQPASLARGRGQSFRSLGSAKVNVGNKNLYGEIKYYNLGASKQNKLAYNSNNLMPSGFDMMEEDIPFTQEAEMMQARGRGQNVRPVASTKGSVGKRNLVGEIHSWKDIGEDKLEHMWRAVTDKFDSDDMNHQRDHVLNHMRKLWTNWRGSLHKYVKYKPLHEALKDVPDEVDKSN</sequence>
<protein>
    <submittedName>
        <fullName evidence="2">Uncharacterized protein LOC107804234 isoform X1</fullName>
    </submittedName>
</protein>
<evidence type="ECO:0000313" key="2">
    <source>
        <dbReference type="RefSeq" id="XP_075101036.1"/>
    </source>
</evidence>
<gene>
    <name evidence="2" type="primary">LOC107804234</name>
</gene>
<dbReference type="Proteomes" id="UP000790787">
    <property type="component" value="Chromosome 22"/>
</dbReference>
<proteinExistence type="predicted"/>
<accession>A0AC58TUY0</accession>
<name>A0AC58TUY0_TOBAC</name>